<dbReference type="HOGENOM" id="CLU_000288_63_30_1"/>
<evidence type="ECO:0000256" key="7">
    <source>
        <dbReference type="ARBA" id="ARBA00022840"/>
    </source>
</evidence>
<dbReference type="PROSITE" id="PS00108">
    <property type="entry name" value="PROTEIN_KINASE_ST"/>
    <property type="match status" value="1"/>
</dbReference>
<dbReference type="InParanoid" id="D8QUR3"/>
<dbReference type="Gene3D" id="1.10.510.10">
    <property type="entry name" value="Transferase(Phosphotransferase) domain 1"/>
    <property type="match status" value="2"/>
</dbReference>
<evidence type="ECO:0000256" key="10">
    <source>
        <dbReference type="SAM" id="MobiDB-lite"/>
    </source>
</evidence>
<dbReference type="EMBL" id="GL377567">
    <property type="protein sequence ID" value="EFJ35921.1"/>
    <property type="molecule type" value="Genomic_DNA"/>
</dbReference>
<dbReference type="InterPro" id="IPR011009">
    <property type="entry name" value="Kinase-like_dom_sf"/>
</dbReference>
<comment type="catalytic activity">
    <reaction evidence="9">
        <text>L-seryl-[protein] + ATP = O-phospho-L-seryl-[protein] + ADP + H(+)</text>
        <dbReference type="Rhea" id="RHEA:17989"/>
        <dbReference type="Rhea" id="RHEA-COMP:9863"/>
        <dbReference type="Rhea" id="RHEA-COMP:11604"/>
        <dbReference type="ChEBI" id="CHEBI:15378"/>
        <dbReference type="ChEBI" id="CHEBI:29999"/>
        <dbReference type="ChEBI" id="CHEBI:30616"/>
        <dbReference type="ChEBI" id="CHEBI:83421"/>
        <dbReference type="ChEBI" id="CHEBI:456216"/>
        <dbReference type="EC" id="2.7.11.1"/>
    </reaction>
</comment>
<evidence type="ECO:0000256" key="2">
    <source>
        <dbReference type="ARBA" id="ARBA00012513"/>
    </source>
</evidence>
<keyword evidence="5" id="KW-0547">Nucleotide-binding</keyword>
<dbReference type="GO" id="GO:0004674">
    <property type="term" value="F:protein serine/threonine kinase activity"/>
    <property type="evidence" value="ECO:0000318"/>
    <property type="project" value="GO_Central"/>
</dbReference>
<proteinExistence type="inferred from homology"/>
<reference evidence="12 13" key="1">
    <citation type="journal article" date="2011" name="Science">
        <title>The Selaginella genome identifies genetic changes associated with the evolution of vascular plants.</title>
        <authorList>
            <person name="Banks J.A."/>
            <person name="Nishiyama T."/>
            <person name="Hasebe M."/>
            <person name="Bowman J.L."/>
            <person name="Gribskov M."/>
            <person name="dePamphilis C."/>
            <person name="Albert V.A."/>
            <person name="Aono N."/>
            <person name="Aoyama T."/>
            <person name="Ambrose B.A."/>
            <person name="Ashton N.W."/>
            <person name="Axtell M.J."/>
            <person name="Barker E."/>
            <person name="Barker M.S."/>
            <person name="Bennetzen J.L."/>
            <person name="Bonawitz N.D."/>
            <person name="Chapple C."/>
            <person name="Cheng C."/>
            <person name="Correa L.G."/>
            <person name="Dacre M."/>
            <person name="DeBarry J."/>
            <person name="Dreyer I."/>
            <person name="Elias M."/>
            <person name="Engstrom E.M."/>
            <person name="Estelle M."/>
            <person name="Feng L."/>
            <person name="Finet C."/>
            <person name="Floyd S.K."/>
            <person name="Frommer W.B."/>
            <person name="Fujita T."/>
            <person name="Gramzow L."/>
            <person name="Gutensohn M."/>
            <person name="Harholt J."/>
            <person name="Hattori M."/>
            <person name="Heyl A."/>
            <person name="Hirai T."/>
            <person name="Hiwatashi Y."/>
            <person name="Ishikawa M."/>
            <person name="Iwata M."/>
            <person name="Karol K.G."/>
            <person name="Koehler B."/>
            <person name="Kolukisaoglu U."/>
            <person name="Kubo M."/>
            <person name="Kurata T."/>
            <person name="Lalonde S."/>
            <person name="Li K."/>
            <person name="Li Y."/>
            <person name="Litt A."/>
            <person name="Lyons E."/>
            <person name="Manning G."/>
            <person name="Maruyama T."/>
            <person name="Michael T.P."/>
            <person name="Mikami K."/>
            <person name="Miyazaki S."/>
            <person name="Morinaga S."/>
            <person name="Murata T."/>
            <person name="Mueller-Roeber B."/>
            <person name="Nelson D.R."/>
            <person name="Obara M."/>
            <person name="Oguri Y."/>
            <person name="Olmstead R.G."/>
            <person name="Onodera N."/>
            <person name="Petersen B.L."/>
            <person name="Pils B."/>
            <person name="Prigge M."/>
            <person name="Rensing S.A."/>
            <person name="Riano-Pachon D.M."/>
            <person name="Roberts A.W."/>
            <person name="Sato Y."/>
            <person name="Scheller H.V."/>
            <person name="Schulz B."/>
            <person name="Schulz C."/>
            <person name="Shakirov E.V."/>
            <person name="Shibagaki N."/>
            <person name="Shinohara N."/>
            <person name="Shippen D.E."/>
            <person name="Soerensen I."/>
            <person name="Sotooka R."/>
            <person name="Sugimoto N."/>
            <person name="Sugita M."/>
            <person name="Sumikawa N."/>
            <person name="Tanurdzic M."/>
            <person name="Theissen G."/>
            <person name="Ulvskov P."/>
            <person name="Wakazuki S."/>
            <person name="Weng J.K."/>
            <person name="Willats W.W."/>
            <person name="Wipf D."/>
            <person name="Wolf P.G."/>
            <person name="Yang L."/>
            <person name="Zimmer A.D."/>
            <person name="Zhu Q."/>
            <person name="Mitros T."/>
            <person name="Hellsten U."/>
            <person name="Loque D."/>
            <person name="Otillar R."/>
            <person name="Salamov A."/>
            <person name="Schmutz J."/>
            <person name="Shapiro H."/>
            <person name="Lindquist E."/>
            <person name="Lucas S."/>
            <person name="Rokhsar D."/>
            <person name="Grigoriev I.V."/>
        </authorList>
    </citation>
    <scope>NUCLEOTIDE SEQUENCE [LARGE SCALE GENOMIC DNA]</scope>
</reference>
<dbReference type="Pfam" id="PF00069">
    <property type="entry name" value="Pkinase"/>
    <property type="match status" value="2"/>
</dbReference>
<dbReference type="FunFam" id="1.10.510.10:FF:000028">
    <property type="entry name" value="serine/threonine-protein kinase D6PK-like"/>
    <property type="match status" value="1"/>
</dbReference>
<name>D8QUR3_SELML</name>
<sequence>SPITKPHKSNDTAWDYVQALKSPDGNLDISHFKLMQRVGGGDIGIVFLAELVNSSSSYRFAVKIMDKEHLVKRNKLSRIATERRILEMLDHPFLPTLYGSFETSEHACFVMDFCPGGDLHKLRQRQPKKRFDEETVRFYAAEVLLALEYLHMMGVVYRDLKPENVLVRDDGHIMLTDFDLSLEFDAAPSMLKPHRLYGLRSPSMSPFLSCANPSPNRATPSCVPASLASPKFLKRHGSLPAPRKQPESSNLKRSTSSLPQLNVEPAHLRSMSFVGTHEYLAPEIIAGGGHGGAVDWWTLGIFIYELLYGHTPFKGTNNDATLMNAFSKSLLFPSDVEVSLFAKDLIKSLLVKDPKRRLGFGRGAADIKTHHFFEDINWPLIRWSQPPLVPKP</sequence>
<organism evidence="13">
    <name type="scientific">Selaginella moellendorffii</name>
    <name type="common">Spikemoss</name>
    <dbReference type="NCBI Taxonomy" id="88036"/>
    <lineage>
        <taxon>Eukaryota</taxon>
        <taxon>Viridiplantae</taxon>
        <taxon>Streptophyta</taxon>
        <taxon>Embryophyta</taxon>
        <taxon>Tracheophyta</taxon>
        <taxon>Lycopodiopsida</taxon>
        <taxon>Selaginellales</taxon>
        <taxon>Selaginellaceae</taxon>
        <taxon>Selaginella</taxon>
    </lineage>
</organism>
<comment type="catalytic activity">
    <reaction evidence="8">
        <text>L-threonyl-[protein] + ATP = O-phospho-L-threonyl-[protein] + ADP + H(+)</text>
        <dbReference type="Rhea" id="RHEA:46608"/>
        <dbReference type="Rhea" id="RHEA-COMP:11060"/>
        <dbReference type="Rhea" id="RHEA-COMP:11605"/>
        <dbReference type="ChEBI" id="CHEBI:15378"/>
        <dbReference type="ChEBI" id="CHEBI:30013"/>
        <dbReference type="ChEBI" id="CHEBI:30616"/>
        <dbReference type="ChEBI" id="CHEBI:61977"/>
        <dbReference type="ChEBI" id="CHEBI:456216"/>
        <dbReference type="EC" id="2.7.11.1"/>
    </reaction>
</comment>
<dbReference type="Proteomes" id="UP000001514">
    <property type="component" value="Unassembled WGS sequence"/>
</dbReference>
<evidence type="ECO:0000256" key="8">
    <source>
        <dbReference type="ARBA" id="ARBA00047899"/>
    </source>
</evidence>
<evidence type="ECO:0000256" key="6">
    <source>
        <dbReference type="ARBA" id="ARBA00022777"/>
    </source>
</evidence>
<evidence type="ECO:0000256" key="5">
    <source>
        <dbReference type="ARBA" id="ARBA00022741"/>
    </source>
</evidence>
<comment type="similarity">
    <text evidence="1">Belongs to the protein kinase superfamily. AGC Ser/Thr protein kinase family.</text>
</comment>
<evidence type="ECO:0000256" key="4">
    <source>
        <dbReference type="ARBA" id="ARBA00022679"/>
    </source>
</evidence>
<dbReference type="CDD" id="cd05574">
    <property type="entry name" value="STKc_phototropin_like"/>
    <property type="match status" value="1"/>
</dbReference>
<feature type="compositionally biased region" description="Polar residues" evidence="10">
    <location>
        <begin position="247"/>
        <end position="257"/>
    </location>
</feature>
<accession>D8QUR3</accession>
<keyword evidence="6" id="KW-0418">Kinase</keyword>
<dbReference type="EC" id="2.7.11.1" evidence="2"/>
<dbReference type="GO" id="GO:0005886">
    <property type="term" value="C:plasma membrane"/>
    <property type="evidence" value="ECO:0000318"/>
    <property type="project" value="GO_Central"/>
</dbReference>
<dbReference type="PROSITE" id="PS50011">
    <property type="entry name" value="PROTEIN_KINASE_DOM"/>
    <property type="match status" value="1"/>
</dbReference>
<feature type="non-terminal residue" evidence="12">
    <location>
        <position position="392"/>
    </location>
</feature>
<feature type="region of interest" description="Disordered" evidence="10">
    <location>
        <begin position="236"/>
        <end position="257"/>
    </location>
</feature>
<dbReference type="GO" id="GO:0005634">
    <property type="term" value="C:nucleus"/>
    <property type="evidence" value="ECO:0000318"/>
    <property type="project" value="GO_Central"/>
</dbReference>
<dbReference type="SMART" id="SM00220">
    <property type="entry name" value="S_TKc"/>
    <property type="match status" value="1"/>
</dbReference>
<keyword evidence="13" id="KW-1185">Reference proteome</keyword>
<dbReference type="SUPFAM" id="SSF56112">
    <property type="entry name" value="Protein kinase-like (PK-like)"/>
    <property type="match status" value="1"/>
</dbReference>
<dbReference type="KEGG" id="smo:SELMODRAFT_62746"/>
<dbReference type="FunFam" id="1.10.510.10:FF:000020">
    <property type="entry name" value="serine/threonine-protein kinase D6PK-like"/>
    <property type="match status" value="1"/>
</dbReference>
<evidence type="ECO:0000259" key="11">
    <source>
        <dbReference type="PROSITE" id="PS50011"/>
    </source>
</evidence>
<evidence type="ECO:0000256" key="3">
    <source>
        <dbReference type="ARBA" id="ARBA00022527"/>
    </source>
</evidence>
<evidence type="ECO:0000256" key="9">
    <source>
        <dbReference type="ARBA" id="ARBA00048679"/>
    </source>
</evidence>
<evidence type="ECO:0000313" key="12">
    <source>
        <dbReference type="EMBL" id="EFJ35921.1"/>
    </source>
</evidence>
<dbReference type="AlphaFoldDB" id="D8QUR3"/>
<protein>
    <recommendedName>
        <fullName evidence="2">non-specific serine/threonine protein kinase</fullName>
        <ecNumber evidence="2">2.7.11.1</ecNumber>
    </recommendedName>
</protein>
<dbReference type="GO" id="GO:0005524">
    <property type="term" value="F:ATP binding"/>
    <property type="evidence" value="ECO:0007669"/>
    <property type="project" value="UniProtKB-KW"/>
</dbReference>
<dbReference type="Gramene" id="EFJ35921">
    <property type="protein sequence ID" value="EFJ35921"/>
    <property type="gene ID" value="SELMODRAFT_62746"/>
</dbReference>
<evidence type="ECO:0000313" key="13">
    <source>
        <dbReference type="Proteomes" id="UP000001514"/>
    </source>
</evidence>
<keyword evidence="3" id="KW-0723">Serine/threonine-protein kinase</keyword>
<gene>
    <name evidence="12" type="ORF">SELMODRAFT_62746</name>
</gene>
<dbReference type="GO" id="GO:0005737">
    <property type="term" value="C:cytoplasm"/>
    <property type="evidence" value="ECO:0000318"/>
    <property type="project" value="GO_Central"/>
</dbReference>
<dbReference type="OrthoDB" id="432483at2759"/>
<dbReference type="InterPro" id="IPR000719">
    <property type="entry name" value="Prot_kinase_dom"/>
</dbReference>
<keyword evidence="4" id="KW-0808">Transferase</keyword>
<dbReference type="Gene3D" id="3.30.200.20">
    <property type="entry name" value="Phosphorylase Kinase, domain 1"/>
    <property type="match status" value="1"/>
</dbReference>
<keyword evidence="7" id="KW-0067">ATP-binding</keyword>
<feature type="domain" description="Protein kinase" evidence="11">
    <location>
        <begin position="32"/>
        <end position="373"/>
    </location>
</feature>
<dbReference type="eggNOG" id="KOG0610">
    <property type="taxonomic scope" value="Eukaryota"/>
</dbReference>
<evidence type="ECO:0000256" key="1">
    <source>
        <dbReference type="ARBA" id="ARBA00009903"/>
    </source>
</evidence>
<dbReference type="InterPro" id="IPR008271">
    <property type="entry name" value="Ser/Thr_kinase_AS"/>
</dbReference>
<feature type="non-terminal residue" evidence="12">
    <location>
        <position position="1"/>
    </location>
</feature>
<dbReference type="PANTHER" id="PTHR45637">
    <property type="entry name" value="FLIPPASE KINASE 1-RELATED"/>
    <property type="match status" value="1"/>
</dbReference>